<dbReference type="EMBL" id="FRBI01000011">
    <property type="protein sequence ID" value="SHM50160.1"/>
    <property type="molecule type" value="Genomic_DNA"/>
</dbReference>
<feature type="transmembrane region" description="Helical" evidence="1">
    <location>
        <begin position="118"/>
        <end position="137"/>
    </location>
</feature>
<evidence type="ECO:0000256" key="1">
    <source>
        <dbReference type="SAM" id="Phobius"/>
    </source>
</evidence>
<name>A0A1M7JAP7_9ACTN</name>
<keyword evidence="3" id="KW-1185">Reference proteome</keyword>
<dbReference type="InterPro" id="IPR013434">
    <property type="entry name" value="CHP02611"/>
</dbReference>
<dbReference type="AlphaFoldDB" id="A0A1M7JAP7"/>
<dbReference type="STRING" id="310782.SAMN05216499_111186"/>
<feature type="transmembrane region" description="Helical" evidence="1">
    <location>
        <begin position="72"/>
        <end position="90"/>
    </location>
</feature>
<proteinExistence type="predicted"/>
<reference evidence="2 3" key="1">
    <citation type="submission" date="2016-11" db="EMBL/GenBank/DDBJ databases">
        <authorList>
            <person name="Jaros S."/>
            <person name="Januszkiewicz K."/>
            <person name="Wedrychowicz H."/>
        </authorList>
    </citation>
    <scope>NUCLEOTIDE SEQUENCE [LARGE SCALE GENOMIC DNA]</scope>
    <source>
        <strain evidence="2 3">CGMCC 4.2025</strain>
    </source>
</reference>
<keyword evidence="1" id="KW-0812">Transmembrane</keyword>
<dbReference type="InterPro" id="IPR019099">
    <property type="entry name" value="Uncharacterised_PGPGW_TM"/>
</dbReference>
<dbReference type="Pfam" id="PF09656">
    <property type="entry name" value="PGPGW"/>
    <property type="match status" value="1"/>
</dbReference>
<keyword evidence="1" id="KW-1133">Transmembrane helix</keyword>
<feature type="transmembrane region" description="Helical" evidence="1">
    <location>
        <begin position="45"/>
        <end position="66"/>
    </location>
</feature>
<dbReference type="Proteomes" id="UP000184111">
    <property type="component" value="Unassembled WGS sequence"/>
</dbReference>
<evidence type="ECO:0000313" key="3">
    <source>
        <dbReference type="Proteomes" id="UP000184111"/>
    </source>
</evidence>
<sequence>MIAPKSGTLAYMIAESDEVNGAVAKDSRLGSRAPAFVQRSRPLHAVWRAGIFLAGLAVIGGGVILLPLPGPGWLIIFGGMAIWGTEFVWAQKVLRWTRRKVTAAARAAADPRVRRRNLLIGTVAVALLAGLAIWYVLSYGFTLPWQLG</sequence>
<keyword evidence="1" id="KW-0472">Membrane</keyword>
<evidence type="ECO:0000313" key="2">
    <source>
        <dbReference type="EMBL" id="SHM50160.1"/>
    </source>
</evidence>
<gene>
    <name evidence="2" type="ORF">SAMN05216499_111186</name>
</gene>
<organism evidence="2 3">
    <name type="scientific">Actinacidiphila paucisporea</name>
    <dbReference type="NCBI Taxonomy" id="310782"/>
    <lineage>
        <taxon>Bacteria</taxon>
        <taxon>Bacillati</taxon>
        <taxon>Actinomycetota</taxon>
        <taxon>Actinomycetes</taxon>
        <taxon>Kitasatosporales</taxon>
        <taxon>Streptomycetaceae</taxon>
        <taxon>Actinacidiphila</taxon>
    </lineage>
</organism>
<dbReference type="NCBIfam" id="TIGR02611">
    <property type="entry name" value="TIGR02611 family protein"/>
    <property type="match status" value="1"/>
</dbReference>
<protein>
    <submittedName>
        <fullName evidence="2">TIGR02611 family protein</fullName>
    </submittedName>
</protein>
<accession>A0A1M7JAP7</accession>